<dbReference type="InterPro" id="IPR011331">
    <property type="entry name" value="Ribosomal_eL37/eL43"/>
</dbReference>
<keyword evidence="2" id="KW-0687">Ribonucleoprotein</keyword>
<evidence type="ECO:0000256" key="2">
    <source>
        <dbReference type="ARBA" id="ARBA00023274"/>
    </source>
</evidence>
<evidence type="ECO:0000256" key="1">
    <source>
        <dbReference type="ARBA" id="ARBA00022980"/>
    </source>
</evidence>
<keyword evidence="5" id="KW-1185">Reference proteome</keyword>
<evidence type="ECO:0000313" key="4">
    <source>
        <dbReference type="EMBL" id="KAH0462145.1"/>
    </source>
</evidence>
<keyword evidence="3" id="KW-0732">Signal</keyword>
<dbReference type="EMBL" id="JAGFBR010000009">
    <property type="protein sequence ID" value="KAH0462145.1"/>
    <property type="molecule type" value="Genomic_DNA"/>
</dbReference>
<gene>
    <name evidence="4" type="ORF">IEQ34_009720</name>
</gene>
<accession>A0AAV7H1J4</accession>
<dbReference type="Proteomes" id="UP000775213">
    <property type="component" value="Unassembled WGS sequence"/>
</dbReference>
<evidence type="ECO:0000256" key="3">
    <source>
        <dbReference type="SAM" id="SignalP"/>
    </source>
</evidence>
<feature type="signal peptide" evidence="3">
    <location>
        <begin position="1"/>
        <end position="16"/>
    </location>
</feature>
<proteinExistence type="predicted"/>
<name>A0AAV7H1J4_DENCH</name>
<evidence type="ECO:0008006" key="6">
    <source>
        <dbReference type="Google" id="ProtNLM"/>
    </source>
</evidence>
<dbReference type="GO" id="GO:0003735">
    <property type="term" value="F:structural constituent of ribosome"/>
    <property type="evidence" value="ECO:0007669"/>
    <property type="project" value="InterPro"/>
</dbReference>
<dbReference type="AlphaFoldDB" id="A0AAV7H1J4"/>
<reference evidence="4 5" key="1">
    <citation type="journal article" date="2021" name="Hortic Res">
        <title>Chromosome-scale assembly of the Dendrobium chrysotoxum genome enhances the understanding of orchid evolution.</title>
        <authorList>
            <person name="Zhang Y."/>
            <person name="Zhang G.Q."/>
            <person name="Zhang D."/>
            <person name="Liu X.D."/>
            <person name="Xu X.Y."/>
            <person name="Sun W.H."/>
            <person name="Yu X."/>
            <person name="Zhu X."/>
            <person name="Wang Z.W."/>
            <person name="Zhao X."/>
            <person name="Zhong W.Y."/>
            <person name="Chen H."/>
            <person name="Yin W.L."/>
            <person name="Huang T."/>
            <person name="Niu S.C."/>
            <person name="Liu Z.J."/>
        </authorList>
    </citation>
    <scope>NUCLEOTIDE SEQUENCE [LARGE SCALE GENOMIC DNA]</scope>
    <source>
        <strain evidence="4">Lindl</strain>
    </source>
</reference>
<dbReference type="Gene3D" id="2.20.25.30">
    <property type="match status" value="1"/>
</dbReference>
<evidence type="ECO:0000313" key="5">
    <source>
        <dbReference type="Proteomes" id="UP000775213"/>
    </source>
</evidence>
<dbReference type="GO" id="GO:0022625">
    <property type="term" value="C:cytosolic large ribosomal subunit"/>
    <property type="evidence" value="ECO:0007669"/>
    <property type="project" value="TreeGrafter"/>
</dbReference>
<sequence length="121" mass="13726">MVITLILIFEIGGGLRVPAPTVAPIHKDNWSIKAIRRKTTGTGRMRYLRHLPRRNPSCTQEEDGCCNFCCILSFTVFDVNCFSSSYSHIIVIRLSSISNLTIIKISPTLLILNHDWPCFNF</sequence>
<dbReference type="PANTHER" id="PTHR10768">
    <property type="entry name" value="60S RIBOSOMAL PROTEIN L37"/>
    <property type="match status" value="1"/>
</dbReference>
<dbReference type="GO" id="GO:0006412">
    <property type="term" value="P:translation"/>
    <property type="evidence" value="ECO:0007669"/>
    <property type="project" value="InterPro"/>
</dbReference>
<dbReference type="PANTHER" id="PTHR10768:SF0">
    <property type="entry name" value="RIBOSOMAL PROTEIN L37"/>
    <property type="match status" value="1"/>
</dbReference>
<protein>
    <recommendedName>
        <fullName evidence="6">Secreted protein</fullName>
    </recommendedName>
</protein>
<feature type="chain" id="PRO_5043473709" description="Secreted protein" evidence="3">
    <location>
        <begin position="17"/>
        <end position="121"/>
    </location>
</feature>
<organism evidence="4 5">
    <name type="scientific">Dendrobium chrysotoxum</name>
    <name type="common">Orchid</name>
    <dbReference type="NCBI Taxonomy" id="161865"/>
    <lineage>
        <taxon>Eukaryota</taxon>
        <taxon>Viridiplantae</taxon>
        <taxon>Streptophyta</taxon>
        <taxon>Embryophyta</taxon>
        <taxon>Tracheophyta</taxon>
        <taxon>Spermatophyta</taxon>
        <taxon>Magnoliopsida</taxon>
        <taxon>Liliopsida</taxon>
        <taxon>Asparagales</taxon>
        <taxon>Orchidaceae</taxon>
        <taxon>Epidendroideae</taxon>
        <taxon>Malaxideae</taxon>
        <taxon>Dendrobiinae</taxon>
        <taxon>Dendrobium</taxon>
    </lineage>
</organism>
<comment type="caution">
    <text evidence="4">The sequence shown here is derived from an EMBL/GenBank/DDBJ whole genome shotgun (WGS) entry which is preliminary data.</text>
</comment>
<keyword evidence="1" id="KW-0689">Ribosomal protein</keyword>
<dbReference type="GO" id="GO:0003723">
    <property type="term" value="F:RNA binding"/>
    <property type="evidence" value="ECO:0007669"/>
    <property type="project" value="TreeGrafter"/>
</dbReference>